<dbReference type="Pfam" id="PF00990">
    <property type="entry name" value="GGDEF"/>
    <property type="match status" value="1"/>
</dbReference>
<accession>A0A1F6NZ55</accession>
<dbReference type="GO" id="GO:0052621">
    <property type="term" value="F:diguanylate cyclase activity"/>
    <property type="evidence" value="ECO:0007669"/>
    <property type="project" value="TreeGrafter"/>
</dbReference>
<dbReference type="PANTHER" id="PTHR45138:SF9">
    <property type="entry name" value="DIGUANYLATE CYCLASE DGCM-RELATED"/>
    <property type="match status" value="1"/>
</dbReference>
<dbReference type="InterPro" id="IPR050469">
    <property type="entry name" value="Diguanylate_Cyclase"/>
</dbReference>
<dbReference type="InterPro" id="IPR000160">
    <property type="entry name" value="GGDEF_dom"/>
</dbReference>
<dbReference type="PANTHER" id="PTHR45138">
    <property type="entry name" value="REGULATORY COMPONENTS OF SENSORY TRANSDUCTION SYSTEM"/>
    <property type="match status" value="1"/>
</dbReference>
<dbReference type="InterPro" id="IPR043128">
    <property type="entry name" value="Rev_trsase/Diguanyl_cyclase"/>
</dbReference>
<evidence type="ECO:0000259" key="1">
    <source>
        <dbReference type="PROSITE" id="PS50887"/>
    </source>
</evidence>
<dbReference type="InterPro" id="IPR029787">
    <property type="entry name" value="Nucleotide_cyclase"/>
</dbReference>
<dbReference type="PROSITE" id="PS50887">
    <property type="entry name" value="GGDEF"/>
    <property type="match status" value="1"/>
</dbReference>
<reference evidence="2 3" key="1">
    <citation type="journal article" date="2016" name="Nat. Commun.">
        <title>Thousands of microbial genomes shed light on interconnected biogeochemical processes in an aquifer system.</title>
        <authorList>
            <person name="Anantharaman K."/>
            <person name="Brown C.T."/>
            <person name="Hug L.A."/>
            <person name="Sharon I."/>
            <person name="Castelle C.J."/>
            <person name="Probst A.J."/>
            <person name="Thomas B.C."/>
            <person name="Singh A."/>
            <person name="Wilkins M.J."/>
            <person name="Karaoz U."/>
            <person name="Brodie E.L."/>
            <person name="Williams K.H."/>
            <person name="Hubbard S.S."/>
            <person name="Banfield J.F."/>
        </authorList>
    </citation>
    <scope>NUCLEOTIDE SEQUENCE [LARGE SCALE GENOMIC DNA]</scope>
</reference>
<dbReference type="SMART" id="SM00267">
    <property type="entry name" value="GGDEF"/>
    <property type="match status" value="1"/>
</dbReference>
<gene>
    <name evidence="2" type="ORF">A2537_00995</name>
</gene>
<evidence type="ECO:0000313" key="3">
    <source>
        <dbReference type="Proteomes" id="UP000178490"/>
    </source>
</evidence>
<dbReference type="CDD" id="cd01949">
    <property type="entry name" value="GGDEF"/>
    <property type="match status" value="1"/>
</dbReference>
<dbReference type="NCBIfam" id="TIGR00254">
    <property type="entry name" value="GGDEF"/>
    <property type="match status" value="1"/>
</dbReference>
<dbReference type="EMBL" id="MFRC01000041">
    <property type="protein sequence ID" value="OGH89158.1"/>
    <property type="molecule type" value="Genomic_DNA"/>
</dbReference>
<feature type="domain" description="GGDEF" evidence="1">
    <location>
        <begin position="129"/>
        <end position="281"/>
    </location>
</feature>
<comment type="caution">
    <text evidence="2">The sequence shown here is derived from an EMBL/GenBank/DDBJ whole genome shotgun (WGS) entry which is preliminary data.</text>
</comment>
<dbReference type="Gene3D" id="3.30.70.270">
    <property type="match status" value="1"/>
</dbReference>
<name>A0A1F6NZ55_9BACT</name>
<proteinExistence type="predicted"/>
<dbReference type="Proteomes" id="UP000178490">
    <property type="component" value="Unassembled WGS sequence"/>
</dbReference>
<dbReference type="AlphaFoldDB" id="A0A1F6NZ55"/>
<evidence type="ECO:0000313" key="2">
    <source>
        <dbReference type="EMBL" id="OGH89158.1"/>
    </source>
</evidence>
<dbReference type="SUPFAM" id="SSF55073">
    <property type="entry name" value="Nucleotide cyclase"/>
    <property type="match status" value="1"/>
</dbReference>
<sequence length="349" mass="39147">MSFNGDTTQRMPESVQKEIMIALQAEAALDAQIDRTIRNYLVDKEIILPGAPIDVYEEAKGRLDPELIARIKNNTRKLSFDLFLKMAEQQYELDTLKHKNTLTGLANRKMADKTFELFREHLKTGEEKNPMAVVSLDLDGFKIVNDTYGHDVGNEVLKLVGKKLKSIRATDLAIHFSGDEYGLILSNLKPLKGETLSQTVEKIVVKIITSIEKIKTIELANGSVAPIKLSASAGFKIVQPENEDDFYTINEQADHASRLAKSCKGIETLKDGSTRVVDADKTKEAFLEEKGIPLEVYEESEEAGDFNRPANDLLLRTAKKENIIVTPNMLEETEKIMKRAAQEIKKLLQ</sequence>
<protein>
    <recommendedName>
        <fullName evidence="1">GGDEF domain-containing protein</fullName>
    </recommendedName>
</protein>
<organism evidence="2 3">
    <name type="scientific">Candidatus Magasanikbacteria bacterium RIFOXYD2_FULL_36_9</name>
    <dbReference type="NCBI Taxonomy" id="1798707"/>
    <lineage>
        <taxon>Bacteria</taxon>
        <taxon>Candidatus Magasanikiibacteriota</taxon>
    </lineage>
</organism>